<keyword evidence="4" id="KW-1185">Reference proteome</keyword>
<proteinExistence type="predicted"/>
<dbReference type="RefSeq" id="WP_246035340.1">
    <property type="nucleotide sequence ID" value="NZ_BIFS01000001.1"/>
</dbReference>
<dbReference type="EMBL" id="BIFS01000001">
    <property type="protein sequence ID" value="GCE18489.1"/>
    <property type="molecule type" value="Genomic_DNA"/>
</dbReference>
<accession>A0A402AHC0</accession>
<keyword evidence="2" id="KW-1133">Transmembrane helix</keyword>
<evidence type="ECO:0000313" key="4">
    <source>
        <dbReference type="Proteomes" id="UP000287188"/>
    </source>
</evidence>
<evidence type="ECO:0000256" key="1">
    <source>
        <dbReference type="SAM" id="MobiDB-lite"/>
    </source>
</evidence>
<gene>
    <name evidence="3" type="ORF">KDK_22890</name>
</gene>
<keyword evidence="2" id="KW-0472">Membrane</keyword>
<protein>
    <recommendedName>
        <fullName evidence="5">Mannosyl-glycoprotein endo-beta-N-acetylglucosamidase-like domain-containing protein</fullName>
    </recommendedName>
</protein>
<reference evidence="4" key="1">
    <citation type="submission" date="2018-12" db="EMBL/GenBank/DDBJ databases">
        <title>Tengunoibacter tsumagoiensis gen. nov., sp. nov., Dictyobacter kobayashii sp. nov., D. alpinus sp. nov., and D. joshuensis sp. nov. and description of Dictyobacteraceae fam. nov. within the order Ktedonobacterales isolated from Tengu-no-mugimeshi.</title>
        <authorList>
            <person name="Wang C.M."/>
            <person name="Zheng Y."/>
            <person name="Sakai Y."/>
            <person name="Toyoda A."/>
            <person name="Minakuchi Y."/>
            <person name="Abe K."/>
            <person name="Yokota A."/>
            <person name="Yabe S."/>
        </authorList>
    </citation>
    <scope>NUCLEOTIDE SEQUENCE [LARGE SCALE GENOMIC DNA]</scope>
    <source>
        <strain evidence="4">Uno11</strain>
    </source>
</reference>
<dbReference type="Proteomes" id="UP000287188">
    <property type="component" value="Unassembled WGS sequence"/>
</dbReference>
<sequence length="350" mass="37495">MGDRNPGSVRGNGVYPVAYDGYTVYPSYAAAVTEWFNLLNNRYVGQGATTVYSISGPYVGTSGSGNWAYKVINLMARYRNEAPPPDPTTQPTQTPKAQPTPQTRSYIPIGNEQNWEQLANAKRHQLWLNKNEGNNNTGARPQIATISNTRDGTTASAQAAEQSTQPQPLLIGIIMLLAIILAGVGLTIRRRQTVIVPAAGVSAWTRTSLAAVRFPTTEKLAPVAPTPMLAEIGVIPPTPMLAGIGAVPLTPYMPAYNEAPAYPQYKTNQFQPHTSSTRIARPTRLVKASGINTEQLQPITIGKKTAATGSDTEALKPIQTGITLPNRVPVKAGNRAGGLLTRFGNGTENH</sequence>
<feature type="region of interest" description="Disordered" evidence="1">
    <location>
        <begin position="79"/>
        <end position="104"/>
    </location>
</feature>
<dbReference type="AlphaFoldDB" id="A0A402AHC0"/>
<feature type="compositionally biased region" description="Low complexity" evidence="1">
    <location>
        <begin position="89"/>
        <end position="103"/>
    </location>
</feature>
<name>A0A402AHC0_9CHLR</name>
<organism evidence="3 4">
    <name type="scientific">Dictyobacter kobayashii</name>
    <dbReference type="NCBI Taxonomy" id="2014872"/>
    <lineage>
        <taxon>Bacteria</taxon>
        <taxon>Bacillati</taxon>
        <taxon>Chloroflexota</taxon>
        <taxon>Ktedonobacteria</taxon>
        <taxon>Ktedonobacterales</taxon>
        <taxon>Dictyobacteraceae</taxon>
        <taxon>Dictyobacter</taxon>
    </lineage>
</organism>
<comment type="caution">
    <text evidence="3">The sequence shown here is derived from an EMBL/GenBank/DDBJ whole genome shotgun (WGS) entry which is preliminary data.</text>
</comment>
<evidence type="ECO:0000313" key="3">
    <source>
        <dbReference type="EMBL" id="GCE18489.1"/>
    </source>
</evidence>
<evidence type="ECO:0008006" key="5">
    <source>
        <dbReference type="Google" id="ProtNLM"/>
    </source>
</evidence>
<evidence type="ECO:0000256" key="2">
    <source>
        <dbReference type="SAM" id="Phobius"/>
    </source>
</evidence>
<feature type="transmembrane region" description="Helical" evidence="2">
    <location>
        <begin position="169"/>
        <end position="188"/>
    </location>
</feature>
<keyword evidence="2" id="KW-0812">Transmembrane</keyword>